<proteinExistence type="predicted"/>
<comment type="caution">
    <text evidence="1">The sequence shown here is derived from an EMBL/GenBank/DDBJ whole genome shotgun (WGS) entry which is preliminary data.</text>
</comment>
<sequence>MCLKFGVSVIPKIPKGGCARKSGAENIRDFHLWGISTTHEQKLSS</sequence>
<reference evidence="1 2" key="1">
    <citation type="journal article" date="2015" name="Nature">
        <title>rRNA introns, odd ribosomes, and small enigmatic genomes across a large radiation of phyla.</title>
        <authorList>
            <person name="Brown C.T."/>
            <person name="Hug L.A."/>
            <person name="Thomas B.C."/>
            <person name="Sharon I."/>
            <person name="Castelle C.J."/>
            <person name="Singh A."/>
            <person name="Wilkins M.J."/>
            <person name="Williams K.H."/>
            <person name="Banfield J.F."/>
        </authorList>
    </citation>
    <scope>NUCLEOTIDE SEQUENCE [LARGE SCALE GENOMIC DNA]</scope>
</reference>
<accession>A0A0G0I6S0</accession>
<dbReference type="EMBL" id="LBTU01000031">
    <property type="protein sequence ID" value="KKQ46650.1"/>
    <property type="molecule type" value="Genomic_DNA"/>
</dbReference>
<name>A0A0G0I6S0_9BACT</name>
<evidence type="ECO:0000313" key="1">
    <source>
        <dbReference type="EMBL" id="KKQ46650.1"/>
    </source>
</evidence>
<protein>
    <submittedName>
        <fullName evidence="1">Uncharacterized protein</fullName>
    </submittedName>
</protein>
<gene>
    <name evidence="1" type="ORF">US65_C0031G0007</name>
</gene>
<evidence type="ECO:0000313" key="2">
    <source>
        <dbReference type="Proteomes" id="UP000034430"/>
    </source>
</evidence>
<dbReference type="AlphaFoldDB" id="A0A0G0I6S0"/>
<organism evidence="1 2">
    <name type="scientific">Candidatus Yanofskybacteria bacterium GW2011_GWC2_37_9</name>
    <dbReference type="NCBI Taxonomy" id="1619028"/>
    <lineage>
        <taxon>Bacteria</taxon>
        <taxon>Candidatus Yanofskyibacteriota</taxon>
    </lineage>
</organism>
<dbReference type="Proteomes" id="UP000034430">
    <property type="component" value="Unassembled WGS sequence"/>
</dbReference>